<dbReference type="EMBL" id="LZTJ01000036">
    <property type="protein sequence ID" value="OBP68182.1"/>
    <property type="molecule type" value="Genomic_DNA"/>
</dbReference>
<comment type="caution">
    <text evidence="1">The sequence shown here is derived from an EMBL/GenBank/DDBJ whole genome shotgun (WGS) entry which is preliminary data.</text>
</comment>
<protein>
    <submittedName>
        <fullName evidence="1">Uncharacterized protein</fullName>
    </submittedName>
</protein>
<organism evidence="1 2">
    <name type="scientific">Rhizobium loti</name>
    <name type="common">Mesorhizobium loti</name>
    <dbReference type="NCBI Taxonomy" id="381"/>
    <lineage>
        <taxon>Bacteria</taxon>
        <taxon>Pseudomonadati</taxon>
        <taxon>Pseudomonadota</taxon>
        <taxon>Alphaproteobacteria</taxon>
        <taxon>Hyphomicrobiales</taxon>
        <taxon>Phyllobacteriaceae</taxon>
        <taxon>Mesorhizobium</taxon>
    </lineage>
</organism>
<dbReference type="AlphaFoldDB" id="A0A1A5HNF2"/>
<evidence type="ECO:0000313" key="1">
    <source>
        <dbReference type="EMBL" id="OBP68182.1"/>
    </source>
</evidence>
<gene>
    <name evidence="1" type="ORF">BAE39_26855</name>
</gene>
<proteinExistence type="predicted"/>
<dbReference type="Proteomes" id="UP000093748">
    <property type="component" value="Unassembled WGS sequence"/>
</dbReference>
<accession>A0A1A5HNF2</accession>
<name>A0A1A5HNF2_RHILI</name>
<evidence type="ECO:0000313" key="2">
    <source>
        <dbReference type="Proteomes" id="UP000093748"/>
    </source>
</evidence>
<sequence>MLSRLDPTLGDSENPEWAGAFRDLLNDLEVACATYLDSQFSGRTGKLAEFLIHDMLKLFQDDESLREHLAGC</sequence>
<reference evidence="2" key="1">
    <citation type="submission" date="2016-06" db="EMBL/GenBank/DDBJ databases">
        <title>NZP2037 Pacbio-Illumina hybrid assembly.</title>
        <authorList>
            <person name="Ramsay J.P."/>
        </authorList>
    </citation>
    <scope>NUCLEOTIDE SEQUENCE [LARGE SCALE GENOMIC DNA]</scope>
    <source>
        <strain evidence="2">R7ANS::ICEMlSym2042</strain>
    </source>
</reference>